<keyword evidence="9" id="KW-1185">Reference proteome</keyword>
<keyword evidence="4 8" id="KW-0223">Dioxygenase</keyword>
<protein>
    <submittedName>
        <fullName evidence="8">Sulfonate dioxygenase</fullName>
    </submittedName>
</protein>
<evidence type="ECO:0000256" key="2">
    <source>
        <dbReference type="ARBA" id="ARBA00005896"/>
    </source>
</evidence>
<evidence type="ECO:0000259" key="7">
    <source>
        <dbReference type="Pfam" id="PF02668"/>
    </source>
</evidence>
<dbReference type="InterPro" id="IPR003819">
    <property type="entry name" value="TauD/TfdA-like"/>
</dbReference>
<dbReference type="InterPro" id="IPR051178">
    <property type="entry name" value="TfdA_dioxygenase"/>
</dbReference>
<dbReference type="PANTHER" id="PTHR43779">
    <property type="entry name" value="DIOXYGENASE RV0097-RELATED"/>
    <property type="match status" value="1"/>
</dbReference>
<dbReference type="GO" id="GO:0051213">
    <property type="term" value="F:dioxygenase activity"/>
    <property type="evidence" value="ECO:0007669"/>
    <property type="project" value="UniProtKB-KW"/>
</dbReference>
<evidence type="ECO:0000313" key="8">
    <source>
        <dbReference type="EMBL" id="KAK7996061.1"/>
    </source>
</evidence>
<comment type="cofactor">
    <cofactor evidence="1">
        <name>Fe(2+)</name>
        <dbReference type="ChEBI" id="CHEBI:29033"/>
    </cofactor>
</comment>
<keyword evidence="5" id="KW-0560">Oxidoreductase</keyword>
<reference evidence="8 9" key="1">
    <citation type="submission" date="2023-01" db="EMBL/GenBank/DDBJ databases">
        <title>Analysis of 21 Apiospora genomes using comparative genomics revels a genus with tremendous synthesis potential of carbohydrate active enzymes and secondary metabolites.</title>
        <authorList>
            <person name="Sorensen T."/>
        </authorList>
    </citation>
    <scope>NUCLEOTIDE SEQUENCE [LARGE SCALE GENOMIC DNA]</scope>
    <source>
        <strain evidence="8 9">CBS 20057</strain>
    </source>
</reference>
<feature type="domain" description="TauD/TfdA-like" evidence="7">
    <location>
        <begin position="163"/>
        <end position="373"/>
    </location>
</feature>
<dbReference type="SUPFAM" id="SSF51197">
    <property type="entry name" value="Clavaminate synthase-like"/>
    <property type="match status" value="1"/>
</dbReference>
<dbReference type="EMBL" id="JAQQWI010000022">
    <property type="protein sequence ID" value="KAK7996061.1"/>
    <property type="molecule type" value="Genomic_DNA"/>
</dbReference>
<sequence>MPHVVESLRVVPLGAELRKQSELGAEVVLPSSMKHLDFESLSEEEKTTLRSGLFDNGVLVVRNQQGLDPNVMPRIGRFFDETAWDINSGGENMLTDSKSILSKNRGEELSLFMCPYSCGARVPRAPQVIIIGKGKWTGYEGLPDLDLKHVSHTEFHETPCTKEETEQGFTRPYRWHMDAPLYERLPGYVTSLHSLKNPVLPDQKLRFPSGEVMPIAAGATAFYSGARAFELLSAEEKEFALNITVQYAPRAYEWILNCKATDDGMVIAKSGQEKRIEDLDEWSWDKVHAFPMVWRNHGNGKPHLQVLGCCVYALRTTNPATGEVTVIDNLNDVRGICHKLTRKVYAPENIYAHRWQEGDLVIFHNRGVLHSITGELSRPSGGRTRKSGCFGNAPWRVGRCRLRTGLRAETTDHASDIRCPMCQIITNDAR</sequence>
<evidence type="ECO:0000256" key="1">
    <source>
        <dbReference type="ARBA" id="ARBA00001954"/>
    </source>
</evidence>
<accession>A0ABR1R205</accession>
<dbReference type="Gene3D" id="3.60.130.10">
    <property type="entry name" value="Clavaminate synthase-like"/>
    <property type="match status" value="1"/>
</dbReference>
<proteinExistence type="inferred from homology"/>
<evidence type="ECO:0000256" key="3">
    <source>
        <dbReference type="ARBA" id="ARBA00022723"/>
    </source>
</evidence>
<evidence type="ECO:0000256" key="5">
    <source>
        <dbReference type="ARBA" id="ARBA00023002"/>
    </source>
</evidence>
<keyword evidence="6" id="KW-0408">Iron</keyword>
<dbReference type="Pfam" id="PF02668">
    <property type="entry name" value="TauD"/>
    <property type="match status" value="1"/>
</dbReference>
<comment type="similarity">
    <text evidence="2">Belongs to the TfdA dioxygenase family.</text>
</comment>
<evidence type="ECO:0000256" key="6">
    <source>
        <dbReference type="ARBA" id="ARBA00023004"/>
    </source>
</evidence>
<gene>
    <name evidence="8" type="ORF">PG991_015528</name>
</gene>
<name>A0ABR1R205_9PEZI</name>
<evidence type="ECO:0000256" key="4">
    <source>
        <dbReference type="ARBA" id="ARBA00022964"/>
    </source>
</evidence>
<keyword evidence="3" id="KW-0479">Metal-binding</keyword>
<evidence type="ECO:0000313" key="9">
    <source>
        <dbReference type="Proteomes" id="UP001396898"/>
    </source>
</evidence>
<dbReference type="PANTHER" id="PTHR43779:SF2">
    <property type="entry name" value="ALPHA-KETOGLUTARATE-DEPENDENT XANTHINE DIOXYGENASE XAN1"/>
    <property type="match status" value="1"/>
</dbReference>
<comment type="caution">
    <text evidence="8">The sequence shown here is derived from an EMBL/GenBank/DDBJ whole genome shotgun (WGS) entry which is preliminary data.</text>
</comment>
<dbReference type="InterPro" id="IPR042098">
    <property type="entry name" value="TauD-like_sf"/>
</dbReference>
<dbReference type="Proteomes" id="UP001396898">
    <property type="component" value="Unassembled WGS sequence"/>
</dbReference>
<organism evidence="8 9">
    <name type="scientific">Apiospora marii</name>
    <dbReference type="NCBI Taxonomy" id="335849"/>
    <lineage>
        <taxon>Eukaryota</taxon>
        <taxon>Fungi</taxon>
        <taxon>Dikarya</taxon>
        <taxon>Ascomycota</taxon>
        <taxon>Pezizomycotina</taxon>
        <taxon>Sordariomycetes</taxon>
        <taxon>Xylariomycetidae</taxon>
        <taxon>Amphisphaeriales</taxon>
        <taxon>Apiosporaceae</taxon>
        <taxon>Apiospora</taxon>
    </lineage>
</organism>